<evidence type="ECO:0000313" key="2">
    <source>
        <dbReference type="EMBL" id="MBK6973572.1"/>
    </source>
</evidence>
<feature type="transmembrane region" description="Helical" evidence="1">
    <location>
        <begin position="102"/>
        <end position="119"/>
    </location>
</feature>
<keyword evidence="1" id="KW-0812">Transmembrane</keyword>
<gene>
    <name evidence="2" type="ORF">IPH26_11735</name>
</gene>
<feature type="transmembrane region" description="Helical" evidence="1">
    <location>
        <begin position="39"/>
        <end position="60"/>
    </location>
</feature>
<dbReference type="PANTHER" id="PTHR39594:SF1">
    <property type="entry name" value="PROTEIN YCHQ"/>
    <property type="match status" value="1"/>
</dbReference>
<comment type="caution">
    <text evidence="2">The sequence shown here is derived from an EMBL/GenBank/DDBJ whole genome shotgun (WGS) entry which is preliminary data.</text>
</comment>
<dbReference type="Pfam" id="PF04247">
    <property type="entry name" value="SirB"/>
    <property type="match status" value="1"/>
</dbReference>
<evidence type="ECO:0000313" key="3">
    <source>
        <dbReference type="Proteomes" id="UP000807785"/>
    </source>
</evidence>
<sequence>MSYLALKQFHVTCVALSGSGFMLRGFWMLTDSPQLAKRWVRVAPHFVDTLLLVSAIALSLWSQQYPLAQDWLTAKVFGLFAYIGVGSIALRRGRDKPVRAVAWCAALMIFGYIVSVALARDPRGFLGWLGA</sequence>
<keyword evidence="1" id="KW-1133">Transmembrane helix</keyword>
<accession>A0A9D7E4D3</accession>
<feature type="transmembrane region" description="Helical" evidence="1">
    <location>
        <begin position="6"/>
        <end position="27"/>
    </location>
</feature>
<reference evidence="2" key="1">
    <citation type="submission" date="2020-10" db="EMBL/GenBank/DDBJ databases">
        <title>Connecting structure to function with the recovery of over 1000 high-quality activated sludge metagenome-assembled genomes encoding full-length rRNA genes using long-read sequencing.</title>
        <authorList>
            <person name="Singleton C.M."/>
            <person name="Petriglieri F."/>
            <person name="Kristensen J.M."/>
            <person name="Kirkegaard R.H."/>
            <person name="Michaelsen T.Y."/>
            <person name="Andersen M.H."/>
            <person name="Karst S.M."/>
            <person name="Dueholm M.S."/>
            <person name="Nielsen P.H."/>
            <person name="Albertsen M."/>
        </authorList>
    </citation>
    <scope>NUCLEOTIDE SEQUENCE</scope>
    <source>
        <strain evidence="2">Bjer_18-Q3-R1-45_BAT3C.347</strain>
    </source>
</reference>
<name>A0A9D7E4D3_9PROT</name>
<dbReference type="PIRSF" id="PIRSF005610">
    <property type="entry name" value="SirB"/>
    <property type="match status" value="1"/>
</dbReference>
<keyword evidence="1" id="KW-0472">Membrane</keyword>
<proteinExistence type="predicted"/>
<dbReference type="PANTHER" id="PTHR39594">
    <property type="entry name" value="PROTEIN YCHQ"/>
    <property type="match status" value="1"/>
</dbReference>
<feature type="transmembrane region" description="Helical" evidence="1">
    <location>
        <begin position="72"/>
        <end position="90"/>
    </location>
</feature>
<dbReference type="AlphaFoldDB" id="A0A9D7E4D3"/>
<organism evidence="2 3">
    <name type="scientific">Candidatus Methylophosphatis roskildensis</name>
    <dbReference type="NCBI Taxonomy" id="2899263"/>
    <lineage>
        <taxon>Bacteria</taxon>
        <taxon>Pseudomonadati</taxon>
        <taxon>Pseudomonadota</taxon>
        <taxon>Betaproteobacteria</taxon>
        <taxon>Nitrosomonadales</taxon>
        <taxon>Sterolibacteriaceae</taxon>
        <taxon>Candidatus Methylophosphatis</taxon>
    </lineage>
</organism>
<dbReference type="EMBL" id="JADJEV010000003">
    <property type="protein sequence ID" value="MBK6973572.1"/>
    <property type="molecule type" value="Genomic_DNA"/>
</dbReference>
<dbReference type="InterPro" id="IPR007360">
    <property type="entry name" value="SirB"/>
</dbReference>
<protein>
    <submittedName>
        <fullName evidence="2">SirB2 family protein</fullName>
    </submittedName>
</protein>
<dbReference type="Proteomes" id="UP000807785">
    <property type="component" value="Unassembled WGS sequence"/>
</dbReference>
<evidence type="ECO:0000256" key="1">
    <source>
        <dbReference type="SAM" id="Phobius"/>
    </source>
</evidence>
<dbReference type="GO" id="GO:0005886">
    <property type="term" value="C:plasma membrane"/>
    <property type="evidence" value="ECO:0007669"/>
    <property type="project" value="TreeGrafter"/>
</dbReference>